<dbReference type="Pfam" id="PF02368">
    <property type="entry name" value="Big_2"/>
    <property type="match status" value="1"/>
</dbReference>
<evidence type="ECO:0000313" key="3">
    <source>
        <dbReference type="Proteomes" id="UP000032740"/>
    </source>
</evidence>
<feature type="domain" description="BIG2" evidence="1">
    <location>
        <begin position="26"/>
        <end position="102"/>
    </location>
</feature>
<sequence>MKKIMSLLAIMILGIILVACSDKKIAVESITITSDKIYLNVNSTQELKVTVLPVDATNKALTFSIEDKTVATLDNNKVTGVKVGETKVTVSSVDKPELKKEIHIFVVSKTWPSAEIYDFSGFNLPEFINYTSVNVNKENLNSLTLEIKGIAKDLVDQSLNYYKEELIKQGWVVKTYDNHSGQLTHPSYNYYISMHNEFVHNGDTVELSIIKISDSEEHAHHHWDSIQTLVKTKFNIDLPDFIGSHEVEYKEVDNEITGTLELANRGENLNDFLETLIKEGFLKEEGSNDHAGTYEKDGLEFYYHLSHDNENIIQFKVSKHEHHHDHHHWDSIQTLVKTKFNLDLPDFIGSHEVEYKELDNEITGTVELANRGENLNDFLETLIKEGFLKEEGSNDHAGTYEKDGLKFYYHLSHDNANIIQFKVSKHEHHHDHYHWDSIQTLVKTKFNLDLPDFIGSHEVEYKELDNEITGTVELANRGENLNDFLETLIKEGFLKEEGSNDHAGTYEKDGLKFYYHLSHDNANIIQFKVSKHEHHHDHYHWDSIQTLVKTKFNLDLPDFIGSHEVEYKETDNEITGTVELANRHENLNDYGKLLIDLGFIADDKNNDHVGIYTKELVEFSYHVSHDNENYLDIKITTKKNTWEDVKNIVSEKFQITLSEFLDIKNTTLQVSENKVIFIIEVKNEVLESNLNTFLNSFDEKVWIKNENNDSHMGYLTKANEIQISYHNNKAHGQNTIEFEISSKVKATTTWPENELKAILGFELPKFEGYTALVFSNESKSITLKVSESLTEKVLAYVETLKSNGWTVFKENPYVTTLDSQNGTYRMFIRNGMVNSDQVDIILNEITK</sequence>
<accession>U4KKD7</accession>
<gene>
    <name evidence="2" type="ORF">BN85406020</name>
</gene>
<evidence type="ECO:0000313" key="2">
    <source>
        <dbReference type="EMBL" id="CCV64179.1"/>
    </source>
</evidence>
<dbReference type="InterPro" id="IPR003343">
    <property type="entry name" value="Big_2"/>
</dbReference>
<organism evidence="2 3">
    <name type="scientific">Alteracholeplasma palmae (strain ATCC 49389 / J233)</name>
    <name type="common">Acholeplasma palmae</name>
    <dbReference type="NCBI Taxonomy" id="1318466"/>
    <lineage>
        <taxon>Bacteria</taxon>
        <taxon>Bacillati</taxon>
        <taxon>Mycoplasmatota</taxon>
        <taxon>Mollicutes</taxon>
        <taxon>Acholeplasmatales</taxon>
        <taxon>Acholeplasmataceae</taxon>
        <taxon>Acholeplasma</taxon>
    </lineage>
</organism>
<dbReference type="PROSITE" id="PS51257">
    <property type="entry name" value="PROKAR_LIPOPROTEIN"/>
    <property type="match status" value="1"/>
</dbReference>
<keyword evidence="3" id="KW-1185">Reference proteome</keyword>
<reference evidence="2 3" key="1">
    <citation type="journal article" date="2013" name="J. Mol. Microbiol. Biotechnol.">
        <title>Analysis of the Complete Genomes of Acholeplasma brassicae , A. palmae and A. laidlawii and Their Comparison to the Obligate Parasites from ' Candidatus Phytoplasma'.</title>
        <authorList>
            <person name="Kube M."/>
            <person name="Siewert C."/>
            <person name="Migdoll A.M."/>
            <person name="Duduk B."/>
            <person name="Holz S."/>
            <person name="Rabus R."/>
            <person name="Seemuller E."/>
            <person name="Mitrovic J."/>
            <person name="Muller I."/>
            <person name="Buttner C."/>
            <person name="Reinhardt R."/>
        </authorList>
    </citation>
    <scope>NUCLEOTIDE SEQUENCE [LARGE SCALE GENOMIC DNA]</scope>
    <source>
        <strain evidence="2 3">J233</strain>
    </source>
</reference>
<dbReference type="EMBL" id="FO681347">
    <property type="protein sequence ID" value="CCV64179.1"/>
    <property type="molecule type" value="Genomic_DNA"/>
</dbReference>
<name>U4KKD7_ALTPJ</name>
<evidence type="ECO:0000259" key="1">
    <source>
        <dbReference type="SMART" id="SM00635"/>
    </source>
</evidence>
<dbReference type="KEGG" id="apal:BN85406020"/>
<dbReference type="OrthoDB" id="31128at544448"/>
<proteinExistence type="predicted"/>
<dbReference type="RefSeq" id="WP_026658027.1">
    <property type="nucleotide sequence ID" value="NC_022538.1"/>
</dbReference>
<dbReference type="STRING" id="1318466.BN85406020"/>
<protein>
    <recommendedName>
        <fullName evidence="1">BIG2 domain-containing protein</fullName>
    </recommendedName>
</protein>
<dbReference type="Gene3D" id="2.60.40.1080">
    <property type="match status" value="1"/>
</dbReference>
<dbReference type="Proteomes" id="UP000032740">
    <property type="component" value="Chromosome"/>
</dbReference>
<dbReference type="AlphaFoldDB" id="U4KKD7"/>
<dbReference type="SUPFAM" id="SSF49373">
    <property type="entry name" value="Invasin/intimin cell-adhesion fragments"/>
    <property type="match status" value="1"/>
</dbReference>
<dbReference type="HOGENOM" id="CLU_336388_0_0_14"/>
<dbReference type="SMART" id="SM00635">
    <property type="entry name" value="BID_2"/>
    <property type="match status" value="1"/>
</dbReference>
<dbReference type="InterPro" id="IPR008964">
    <property type="entry name" value="Invasin/intimin_cell_adhesion"/>
</dbReference>